<feature type="domain" description="Regulator of chromosome segregation-like C-terminal" evidence="2">
    <location>
        <begin position="91"/>
        <end position="116"/>
    </location>
</feature>
<dbReference type="RefSeq" id="WP_153245531.1">
    <property type="nucleotide sequence ID" value="NZ_WIPA01000024.1"/>
</dbReference>
<comment type="caution">
    <text evidence="3">The sequence shown here is derived from an EMBL/GenBank/DDBJ whole genome shotgun (WGS) entry which is preliminary data.</text>
</comment>
<keyword evidence="1" id="KW-0175">Coiled coil</keyword>
<dbReference type="Pfam" id="PF04394">
    <property type="entry name" value="DUF536"/>
    <property type="match status" value="1"/>
</dbReference>
<protein>
    <submittedName>
        <fullName evidence="3">DUF536 domain-containing protein</fullName>
    </submittedName>
</protein>
<dbReference type="AlphaFoldDB" id="A0A843Z2C4"/>
<evidence type="ECO:0000313" key="3">
    <source>
        <dbReference type="EMBL" id="MQR27504.1"/>
    </source>
</evidence>
<feature type="coiled-coil region" evidence="1">
    <location>
        <begin position="107"/>
        <end position="134"/>
    </location>
</feature>
<sequence>MNNKNKFRTTTDLINFLGIGRPTFYRRAKKLGIETNKQSYSDEEIKLLSQRSTVKKDFKSIKQEEISSNYSVAIITEQIRNSNRIIEQQVKQLDIKDKQISELHNLLDQQQKLTLDLQSRLDNKNQELLDLKETPKKGFWRRLFG</sequence>
<accession>A0A843Z2C4</accession>
<proteinExistence type="predicted"/>
<evidence type="ECO:0000256" key="1">
    <source>
        <dbReference type="SAM" id="Coils"/>
    </source>
</evidence>
<organism evidence="3 4">
    <name type="scientific">Leuconostoc mesenteroides</name>
    <dbReference type="NCBI Taxonomy" id="1245"/>
    <lineage>
        <taxon>Bacteria</taxon>
        <taxon>Bacillati</taxon>
        <taxon>Bacillota</taxon>
        <taxon>Bacilli</taxon>
        <taxon>Lactobacillales</taxon>
        <taxon>Lactobacillaceae</taxon>
        <taxon>Leuconostoc</taxon>
    </lineage>
</organism>
<reference evidence="3 4" key="1">
    <citation type="submission" date="2019-10" db="EMBL/GenBank/DDBJ databases">
        <title>WGS of Leuconostoc mesenteroides.</title>
        <authorList>
            <person name="Melo Bolivar J."/>
            <person name="Marino-Ramirez L."/>
            <person name="Villamil Diaz L.M."/>
        </authorList>
    </citation>
    <scope>NUCLEOTIDE SEQUENCE [LARGE SCALE GENOMIC DNA]</scope>
    <source>
        <strain evidence="3 4">M11</strain>
    </source>
</reference>
<dbReference type="InterPro" id="IPR007489">
    <property type="entry name" value="RocS-like_C"/>
</dbReference>
<name>A0A843Z2C4_LEUME</name>
<dbReference type="Proteomes" id="UP000469952">
    <property type="component" value="Unassembled WGS sequence"/>
</dbReference>
<evidence type="ECO:0000313" key="4">
    <source>
        <dbReference type="Proteomes" id="UP000469952"/>
    </source>
</evidence>
<evidence type="ECO:0000259" key="2">
    <source>
        <dbReference type="Pfam" id="PF04394"/>
    </source>
</evidence>
<gene>
    <name evidence="3" type="ORF">GFV13_09695</name>
</gene>
<dbReference type="EMBL" id="WIPA01000024">
    <property type="protein sequence ID" value="MQR27504.1"/>
    <property type="molecule type" value="Genomic_DNA"/>
</dbReference>